<keyword evidence="8" id="KW-0472">Membrane</keyword>
<dbReference type="NCBIfam" id="TIGR00231">
    <property type="entry name" value="small_GTP"/>
    <property type="match status" value="1"/>
</dbReference>
<sequence>MSKKYDYLFRLLLVGNSGVGKTCILIRFVENTYSESYLNTIGIDFKIRTVILDGKRIKFQIWDTAGQERFYSITGACYRRALGIMLVYDVTNEASFMNITKWMDKIAENANKEVAKILVANKCDLDGKRKISQEAGESLADALGISYIEVSALSNRNVEEAFITLARNILRRTSNCRQTESAPLDSEKVGLSSDCKSC</sequence>
<dbReference type="FunFam" id="3.40.50.300:FF:000363">
    <property type="entry name" value="Secretion related GTPase srgA"/>
    <property type="match status" value="1"/>
</dbReference>
<keyword evidence="4" id="KW-1003">Cell membrane</keyword>
<evidence type="ECO:0000256" key="2">
    <source>
        <dbReference type="ARBA" id="ARBA00006270"/>
    </source>
</evidence>
<evidence type="ECO:0000256" key="1">
    <source>
        <dbReference type="ARBA" id="ARBA00004342"/>
    </source>
</evidence>
<dbReference type="GO" id="GO:0005525">
    <property type="term" value="F:GTP binding"/>
    <property type="evidence" value="ECO:0007669"/>
    <property type="project" value="UniProtKB-KW"/>
</dbReference>
<dbReference type="SMART" id="SM00175">
    <property type="entry name" value="RAB"/>
    <property type="match status" value="1"/>
</dbReference>
<protein>
    <recommendedName>
        <fullName evidence="11">Ras-related protein Rab-13</fullName>
    </recommendedName>
</protein>
<gene>
    <name evidence="12" type="ORF">P5673_032020</name>
</gene>
<comment type="subcellular location">
    <subcellularLocation>
        <location evidence="1">Cell membrane</location>
        <topology evidence="1">Lipid-anchor</topology>
        <orientation evidence="1">Cytoplasmic side</orientation>
    </subcellularLocation>
</comment>
<dbReference type="PRINTS" id="PR00449">
    <property type="entry name" value="RASTRNSFRMNG"/>
</dbReference>
<dbReference type="SMART" id="SM00174">
    <property type="entry name" value="RHO"/>
    <property type="match status" value="1"/>
</dbReference>
<name>A0AAD9PS01_ACRCE</name>
<dbReference type="EMBL" id="JARQWQ010000162">
    <property type="protein sequence ID" value="KAK2547929.1"/>
    <property type="molecule type" value="Genomic_DNA"/>
</dbReference>
<keyword evidence="3" id="KW-0813">Transport</keyword>
<keyword evidence="5" id="KW-0547">Nucleotide-binding</keyword>
<organism evidence="12 13">
    <name type="scientific">Acropora cervicornis</name>
    <name type="common">Staghorn coral</name>
    <dbReference type="NCBI Taxonomy" id="6130"/>
    <lineage>
        <taxon>Eukaryota</taxon>
        <taxon>Metazoa</taxon>
        <taxon>Cnidaria</taxon>
        <taxon>Anthozoa</taxon>
        <taxon>Hexacorallia</taxon>
        <taxon>Scleractinia</taxon>
        <taxon>Astrocoeniina</taxon>
        <taxon>Acroporidae</taxon>
        <taxon>Acropora</taxon>
    </lineage>
</organism>
<evidence type="ECO:0000256" key="9">
    <source>
        <dbReference type="ARBA" id="ARBA00023288"/>
    </source>
</evidence>
<evidence type="ECO:0000256" key="6">
    <source>
        <dbReference type="ARBA" id="ARBA00022927"/>
    </source>
</evidence>
<keyword evidence="6" id="KW-0653">Protein transport</keyword>
<evidence type="ECO:0000256" key="7">
    <source>
        <dbReference type="ARBA" id="ARBA00023134"/>
    </source>
</evidence>
<dbReference type="Gene3D" id="3.40.50.300">
    <property type="entry name" value="P-loop containing nucleotide triphosphate hydrolases"/>
    <property type="match status" value="1"/>
</dbReference>
<keyword evidence="13" id="KW-1185">Reference proteome</keyword>
<evidence type="ECO:0000313" key="12">
    <source>
        <dbReference type="EMBL" id="KAK2547929.1"/>
    </source>
</evidence>
<comment type="caution">
    <text evidence="12">The sequence shown here is derived from an EMBL/GenBank/DDBJ whole genome shotgun (WGS) entry which is preliminary data.</text>
</comment>
<dbReference type="PROSITE" id="PS51420">
    <property type="entry name" value="RHO"/>
    <property type="match status" value="1"/>
</dbReference>
<dbReference type="InterPro" id="IPR027417">
    <property type="entry name" value="P-loop_NTPase"/>
</dbReference>
<comment type="similarity">
    <text evidence="2">Belongs to the small GTPase superfamily. Rab family.</text>
</comment>
<keyword evidence="9" id="KW-0449">Lipoprotein</keyword>
<dbReference type="PROSITE" id="PS51419">
    <property type="entry name" value="RAB"/>
    <property type="match status" value="1"/>
</dbReference>
<dbReference type="Proteomes" id="UP001249851">
    <property type="component" value="Unassembled WGS sequence"/>
</dbReference>
<dbReference type="AlphaFoldDB" id="A0AAD9PS01"/>
<reference evidence="12" key="1">
    <citation type="journal article" date="2023" name="G3 (Bethesda)">
        <title>Whole genome assembly and annotation of the endangered Caribbean coral Acropora cervicornis.</title>
        <authorList>
            <person name="Selwyn J.D."/>
            <person name="Vollmer S.V."/>
        </authorList>
    </citation>
    <scope>NUCLEOTIDE SEQUENCE</scope>
    <source>
        <strain evidence="12">K2</strain>
    </source>
</reference>
<keyword evidence="7" id="KW-0342">GTP-binding</keyword>
<evidence type="ECO:0000256" key="4">
    <source>
        <dbReference type="ARBA" id="ARBA00022475"/>
    </source>
</evidence>
<dbReference type="PANTHER" id="PTHR47980">
    <property type="entry name" value="LD44762P"/>
    <property type="match status" value="1"/>
</dbReference>
<evidence type="ECO:0000256" key="11">
    <source>
        <dbReference type="ARBA" id="ARBA00039501"/>
    </source>
</evidence>
<dbReference type="InterPro" id="IPR050305">
    <property type="entry name" value="Small_GTPase_Rab"/>
</dbReference>
<evidence type="ECO:0000256" key="5">
    <source>
        <dbReference type="ARBA" id="ARBA00022741"/>
    </source>
</evidence>
<dbReference type="Pfam" id="PF00071">
    <property type="entry name" value="Ras"/>
    <property type="match status" value="1"/>
</dbReference>
<dbReference type="InterPro" id="IPR001806">
    <property type="entry name" value="Small_GTPase"/>
</dbReference>
<dbReference type="PROSITE" id="PS51421">
    <property type="entry name" value="RAS"/>
    <property type="match status" value="1"/>
</dbReference>
<dbReference type="SMART" id="SM00173">
    <property type="entry name" value="RAS"/>
    <property type="match status" value="1"/>
</dbReference>
<evidence type="ECO:0000256" key="8">
    <source>
        <dbReference type="ARBA" id="ARBA00023136"/>
    </source>
</evidence>
<accession>A0AAD9PS01</accession>
<dbReference type="GO" id="GO:0015031">
    <property type="term" value="P:protein transport"/>
    <property type="evidence" value="ECO:0007669"/>
    <property type="project" value="UniProtKB-KW"/>
</dbReference>
<keyword evidence="10" id="KW-0636">Prenylation</keyword>
<proteinExistence type="inferred from homology"/>
<evidence type="ECO:0000256" key="10">
    <source>
        <dbReference type="ARBA" id="ARBA00023289"/>
    </source>
</evidence>
<dbReference type="SMART" id="SM00176">
    <property type="entry name" value="RAN"/>
    <property type="match status" value="1"/>
</dbReference>
<evidence type="ECO:0000256" key="3">
    <source>
        <dbReference type="ARBA" id="ARBA00022448"/>
    </source>
</evidence>
<dbReference type="InterPro" id="IPR005225">
    <property type="entry name" value="Small_GTP-bd"/>
</dbReference>
<dbReference type="SUPFAM" id="SSF52540">
    <property type="entry name" value="P-loop containing nucleoside triphosphate hydrolases"/>
    <property type="match status" value="1"/>
</dbReference>
<dbReference type="GO" id="GO:0005886">
    <property type="term" value="C:plasma membrane"/>
    <property type="evidence" value="ECO:0007669"/>
    <property type="project" value="UniProtKB-SubCell"/>
</dbReference>
<dbReference type="GO" id="GO:0003924">
    <property type="term" value="F:GTPase activity"/>
    <property type="evidence" value="ECO:0007669"/>
    <property type="project" value="InterPro"/>
</dbReference>
<evidence type="ECO:0000313" key="13">
    <source>
        <dbReference type="Proteomes" id="UP001249851"/>
    </source>
</evidence>
<reference evidence="12" key="2">
    <citation type="journal article" date="2023" name="Science">
        <title>Genomic signatures of disease resistance in endangered staghorn corals.</title>
        <authorList>
            <person name="Vollmer S.V."/>
            <person name="Selwyn J.D."/>
            <person name="Despard B.A."/>
            <person name="Roesel C.L."/>
        </authorList>
    </citation>
    <scope>NUCLEOTIDE SEQUENCE</scope>
    <source>
        <strain evidence="12">K2</strain>
    </source>
</reference>